<accession>A0ABP1DXU2</accession>
<protein>
    <submittedName>
        <fullName evidence="1">Uncharacterized protein</fullName>
    </submittedName>
</protein>
<dbReference type="EMBL" id="OZ037949">
    <property type="protein sequence ID" value="CAL1711868.1"/>
    <property type="molecule type" value="Genomic_DNA"/>
</dbReference>
<name>A0ABP1DXU2_9APHY</name>
<proteinExistence type="predicted"/>
<organism evidence="1 2">
    <name type="scientific">Somion occarium</name>
    <dbReference type="NCBI Taxonomy" id="3059160"/>
    <lineage>
        <taxon>Eukaryota</taxon>
        <taxon>Fungi</taxon>
        <taxon>Dikarya</taxon>
        <taxon>Basidiomycota</taxon>
        <taxon>Agaricomycotina</taxon>
        <taxon>Agaricomycetes</taxon>
        <taxon>Polyporales</taxon>
        <taxon>Cerrenaceae</taxon>
        <taxon>Somion</taxon>
    </lineage>
</organism>
<evidence type="ECO:0000313" key="2">
    <source>
        <dbReference type="Proteomes" id="UP001497453"/>
    </source>
</evidence>
<keyword evidence="2" id="KW-1185">Reference proteome</keyword>
<dbReference type="Proteomes" id="UP001497453">
    <property type="component" value="Chromosome 6"/>
</dbReference>
<gene>
    <name evidence="1" type="ORF">GFSPODELE1_LOCUS8536</name>
</gene>
<reference evidence="2" key="1">
    <citation type="submission" date="2024-04" db="EMBL/GenBank/DDBJ databases">
        <authorList>
            <person name="Shaw F."/>
            <person name="Minotto A."/>
        </authorList>
    </citation>
    <scope>NUCLEOTIDE SEQUENCE [LARGE SCALE GENOMIC DNA]</scope>
</reference>
<evidence type="ECO:0000313" key="1">
    <source>
        <dbReference type="EMBL" id="CAL1711868.1"/>
    </source>
</evidence>
<sequence>MASLFDISGFIFGIHRLAALDEAFSDAYPLFERSVKEGLLQTEAQAMEDNRVRLHSGHTLGGIWRQCLAMFSTHSRKIGKIDRRVKELRIEILPAVKNVNVHSRPVDRHTILVCSPGEHPALIH</sequence>